<comment type="similarity">
    <text evidence="2 4">Belongs to the trans-sulfuration enzymes family.</text>
</comment>
<evidence type="ECO:0000256" key="3">
    <source>
        <dbReference type="ARBA" id="ARBA00022898"/>
    </source>
</evidence>
<protein>
    <submittedName>
        <fullName evidence="6">Aminotransferase class I/II-fold pyridoxal phosphate-dependent enzyme</fullName>
    </submittedName>
</protein>
<dbReference type="SUPFAM" id="SSF53383">
    <property type="entry name" value="PLP-dependent transferases"/>
    <property type="match status" value="1"/>
</dbReference>
<sequence length="359" mass="37927">MADHPQPAELRPSTVAVTAGRPPREADQPLNTPITMASTFVAGGDREYGRWGNPTWQAFEEALGALEGGRALSFSSGLAAVATVLDLVGQGAKVVAPRTAYNGTILQLADLEARGRVVTDLVDVTDTAACVAACDDAALVWLESPTNPSLEVADIETIAAAAHEAGAYVVVDNTFATPLLQQPLRLGADLVVHSATKYLAGHSDALMGAIVTADDELLGVLKGRRDLLGAVPGTLEAYLALRGLRTLHLRVERAQANAGELARRLREHPAVGEVRYPGFGGIVSIVLAQGALAADLLTRKTSLWVHTTSLGGVESTFERRRRWKSEPASVPDALVRLSVGIEDVEDLWSDLGRALDDLG</sequence>
<keyword evidence="3 4" id="KW-0663">Pyridoxal phosphate</keyword>
<dbReference type="InterPro" id="IPR015421">
    <property type="entry name" value="PyrdxlP-dep_Trfase_major"/>
</dbReference>
<dbReference type="InterPro" id="IPR015424">
    <property type="entry name" value="PyrdxlP-dep_Trfase"/>
</dbReference>
<dbReference type="Pfam" id="PF01053">
    <property type="entry name" value="Cys_Met_Meta_PP"/>
    <property type="match status" value="1"/>
</dbReference>
<evidence type="ECO:0000256" key="1">
    <source>
        <dbReference type="ARBA" id="ARBA00001933"/>
    </source>
</evidence>
<evidence type="ECO:0000313" key="6">
    <source>
        <dbReference type="EMBL" id="MEQ7848041.1"/>
    </source>
</evidence>
<dbReference type="InterPro" id="IPR000277">
    <property type="entry name" value="Cys/Met-Metab_PyrdxlP-dep_enz"/>
</dbReference>
<dbReference type="PIRSF" id="PIRSF001434">
    <property type="entry name" value="CGS"/>
    <property type="match status" value="1"/>
</dbReference>
<accession>A0ABV1NZW2</accession>
<dbReference type="PANTHER" id="PTHR11808:SF15">
    <property type="entry name" value="CYSTATHIONINE GAMMA-LYASE"/>
    <property type="match status" value="1"/>
</dbReference>
<dbReference type="PROSITE" id="PS00868">
    <property type="entry name" value="CYS_MET_METAB_PP"/>
    <property type="match status" value="1"/>
</dbReference>
<reference evidence="6 7" key="1">
    <citation type="submission" date="2024-02" db="EMBL/GenBank/DDBJ databases">
        <title>Full genome sequence of Nocardioides kribbensis.</title>
        <authorList>
            <person name="Poletto B.L."/>
            <person name="Silva G."/>
            <person name="Galante D."/>
            <person name="Campos K.R."/>
            <person name="Santos M.B.N."/>
            <person name="Sacchi C.T."/>
        </authorList>
    </citation>
    <scope>NUCLEOTIDE SEQUENCE [LARGE SCALE GENOMIC DNA]</scope>
    <source>
        <strain evidence="6 7">O4R</strain>
    </source>
</reference>
<organism evidence="6 7">
    <name type="scientific">Nocardioides kribbensis</name>
    <dbReference type="NCBI Taxonomy" id="305517"/>
    <lineage>
        <taxon>Bacteria</taxon>
        <taxon>Bacillati</taxon>
        <taxon>Actinomycetota</taxon>
        <taxon>Actinomycetes</taxon>
        <taxon>Propionibacteriales</taxon>
        <taxon>Nocardioidaceae</taxon>
        <taxon>Nocardioides</taxon>
    </lineage>
</organism>
<comment type="cofactor">
    <cofactor evidence="1 4">
        <name>pyridoxal 5'-phosphate</name>
        <dbReference type="ChEBI" id="CHEBI:597326"/>
    </cofactor>
</comment>
<comment type="caution">
    <text evidence="6">The sequence shown here is derived from an EMBL/GenBank/DDBJ whole genome shotgun (WGS) entry which is preliminary data.</text>
</comment>
<name>A0ABV1NZW2_9ACTN</name>
<evidence type="ECO:0000256" key="4">
    <source>
        <dbReference type="RuleBase" id="RU362118"/>
    </source>
</evidence>
<evidence type="ECO:0000256" key="2">
    <source>
        <dbReference type="ARBA" id="ARBA00009077"/>
    </source>
</evidence>
<keyword evidence="6" id="KW-0808">Transferase</keyword>
<dbReference type="InterPro" id="IPR054542">
    <property type="entry name" value="Cys_met_metab_PP"/>
</dbReference>
<keyword evidence="7" id="KW-1185">Reference proteome</keyword>
<dbReference type="InterPro" id="IPR015422">
    <property type="entry name" value="PyrdxlP-dep_Trfase_small"/>
</dbReference>
<dbReference type="Gene3D" id="3.40.640.10">
    <property type="entry name" value="Type I PLP-dependent aspartate aminotransferase-like (Major domain)"/>
    <property type="match status" value="1"/>
</dbReference>
<dbReference type="Gene3D" id="3.90.1150.10">
    <property type="entry name" value="Aspartate Aminotransferase, domain 1"/>
    <property type="match status" value="1"/>
</dbReference>
<keyword evidence="6" id="KW-0032">Aminotransferase</keyword>
<gene>
    <name evidence="6" type="ORF">V6R90_12210</name>
</gene>
<evidence type="ECO:0000256" key="5">
    <source>
        <dbReference type="SAM" id="MobiDB-lite"/>
    </source>
</evidence>
<dbReference type="GO" id="GO:0008483">
    <property type="term" value="F:transaminase activity"/>
    <property type="evidence" value="ECO:0007669"/>
    <property type="project" value="UniProtKB-KW"/>
</dbReference>
<dbReference type="Proteomes" id="UP001482520">
    <property type="component" value="Unassembled WGS sequence"/>
</dbReference>
<proteinExistence type="inferred from homology"/>
<dbReference type="PANTHER" id="PTHR11808">
    <property type="entry name" value="TRANS-SULFURATION ENZYME FAMILY MEMBER"/>
    <property type="match status" value="1"/>
</dbReference>
<dbReference type="RefSeq" id="WP_349804839.1">
    <property type="nucleotide sequence ID" value="NZ_JBEGDP010000013.1"/>
</dbReference>
<feature type="region of interest" description="Disordered" evidence="5">
    <location>
        <begin position="1"/>
        <end position="31"/>
    </location>
</feature>
<dbReference type="EMBL" id="JBEGDP010000013">
    <property type="protein sequence ID" value="MEQ7848041.1"/>
    <property type="molecule type" value="Genomic_DNA"/>
</dbReference>
<evidence type="ECO:0000313" key="7">
    <source>
        <dbReference type="Proteomes" id="UP001482520"/>
    </source>
</evidence>